<protein>
    <submittedName>
        <fullName evidence="2">Uncharacterized protein</fullName>
    </submittedName>
</protein>
<keyword evidence="3" id="KW-1185">Reference proteome</keyword>
<keyword evidence="1" id="KW-1133">Transmembrane helix</keyword>
<accession>A0A1Y1VPP9</accession>
<proteinExistence type="predicted"/>
<keyword evidence="1" id="KW-0812">Transmembrane</keyword>
<evidence type="ECO:0000313" key="3">
    <source>
        <dbReference type="Proteomes" id="UP000193719"/>
    </source>
</evidence>
<dbReference type="EMBL" id="MCFH01000001">
    <property type="protein sequence ID" value="ORX61103.1"/>
    <property type="molecule type" value="Genomic_DNA"/>
</dbReference>
<sequence>RSYLFYVNNFIHNVEEGKYIRLPFSNKENISIIFNQVLNDNFFKLQESLMDNILGDIQYINYDLMNKVISFVTETTDVILIIIGGGFIGILVIVFFVFNSLFVDKIREMNTLISFLFLVPQEIVNSNEKYKR</sequence>
<gene>
    <name evidence="2" type="ORF">BCR36DRAFT_271841</name>
</gene>
<reference evidence="2 3" key="1">
    <citation type="submission" date="2016-08" db="EMBL/GenBank/DDBJ databases">
        <title>Genomes of anaerobic fungi encode conserved fungal cellulosomes for biomass hydrolysis.</title>
        <authorList>
            <consortium name="DOE Joint Genome Institute"/>
            <person name="Haitjema C.H."/>
            <person name="Gilmore S.P."/>
            <person name="Henske J.K."/>
            <person name="Solomon K.V."/>
            <person name="De Groot R."/>
            <person name="Kuo A."/>
            <person name="Mondo S.J."/>
            <person name="Salamov A.A."/>
            <person name="Labutti K."/>
            <person name="Zhao Z."/>
            <person name="Chiniquy J."/>
            <person name="Barry K."/>
            <person name="Brewer H.M."/>
            <person name="Purvine S.O."/>
            <person name="Wright A.T."/>
            <person name="Boxma B."/>
            <person name="Van Alen T."/>
            <person name="Hackstein J.H."/>
            <person name="Baker S.E."/>
            <person name="Grigoriev I.V."/>
            <person name="O'Malley M.A."/>
        </authorList>
    </citation>
    <scope>NUCLEOTIDE SEQUENCE [LARGE SCALE GENOMIC DNA]</scope>
    <source>
        <strain evidence="3">finn</strain>
    </source>
</reference>
<dbReference type="OrthoDB" id="10394728at2759"/>
<keyword evidence="1" id="KW-0472">Membrane</keyword>
<organism evidence="2 3">
    <name type="scientific">Piromyces finnis</name>
    <dbReference type="NCBI Taxonomy" id="1754191"/>
    <lineage>
        <taxon>Eukaryota</taxon>
        <taxon>Fungi</taxon>
        <taxon>Fungi incertae sedis</taxon>
        <taxon>Chytridiomycota</taxon>
        <taxon>Chytridiomycota incertae sedis</taxon>
        <taxon>Neocallimastigomycetes</taxon>
        <taxon>Neocallimastigales</taxon>
        <taxon>Neocallimastigaceae</taxon>
        <taxon>Piromyces</taxon>
    </lineage>
</organism>
<reference evidence="2 3" key="2">
    <citation type="submission" date="2016-08" db="EMBL/GenBank/DDBJ databases">
        <title>Pervasive Adenine N6-methylation of Active Genes in Fungi.</title>
        <authorList>
            <consortium name="DOE Joint Genome Institute"/>
            <person name="Mondo S.J."/>
            <person name="Dannebaum R.O."/>
            <person name="Kuo R.C."/>
            <person name="Labutti K."/>
            <person name="Haridas S."/>
            <person name="Kuo A."/>
            <person name="Salamov A."/>
            <person name="Ahrendt S.R."/>
            <person name="Lipzen A."/>
            <person name="Sullivan W."/>
            <person name="Andreopoulos W.B."/>
            <person name="Clum A."/>
            <person name="Lindquist E."/>
            <person name="Daum C."/>
            <person name="Ramamoorthy G.K."/>
            <person name="Gryganskyi A."/>
            <person name="Culley D."/>
            <person name="Magnuson J.K."/>
            <person name="James T.Y."/>
            <person name="O'Malley M.A."/>
            <person name="Stajich J.E."/>
            <person name="Spatafora J.W."/>
            <person name="Visel A."/>
            <person name="Grigoriev I.V."/>
        </authorList>
    </citation>
    <scope>NUCLEOTIDE SEQUENCE [LARGE SCALE GENOMIC DNA]</scope>
    <source>
        <strain evidence="3">finn</strain>
    </source>
</reference>
<feature type="non-terminal residue" evidence="2">
    <location>
        <position position="1"/>
    </location>
</feature>
<evidence type="ECO:0000313" key="2">
    <source>
        <dbReference type="EMBL" id="ORX61103.1"/>
    </source>
</evidence>
<feature type="transmembrane region" description="Helical" evidence="1">
    <location>
        <begin position="78"/>
        <end position="102"/>
    </location>
</feature>
<comment type="caution">
    <text evidence="2">The sequence shown here is derived from an EMBL/GenBank/DDBJ whole genome shotgun (WGS) entry which is preliminary data.</text>
</comment>
<dbReference type="AlphaFoldDB" id="A0A1Y1VPP9"/>
<name>A0A1Y1VPP9_9FUNG</name>
<evidence type="ECO:0000256" key="1">
    <source>
        <dbReference type="SAM" id="Phobius"/>
    </source>
</evidence>
<dbReference type="Proteomes" id="UP000193719">
    <property type="component" value="Unassembled WGS sequence"/>
</dbReference>